<feature type="compositionally biased region" description="Basic and acidic residues" evidence="9">
    <location>
        <begin position="18"/>
        <end position="27"/>
    </location>
</feature>
<dbReference type="GO" id="GO:0044781">
    <property type="term" value="P:bacterial-type flagellum organization"/>
    <property type="evidence" value="ECO:0007669"/>
    <property type="project" value="UniProtKB-KW"/>
</dbReference>
<keyword evidence="11" id="KW-0966">Cell projection</keyword>
<feature type="region of interest" description="Disordered" evidence="9">
    <location>
        <begin position="1"/>
        <end position="38"/>
    </location>
</feature>
<evidence type="ECO:0000259" key="10">
    <source>
        <dbReference type="Pfam" id="PF04316"/>
    </source>
</evidence>
<evidence type="ECO:0000256" key="9">
    <source>
        <dbReference type="SAM" id="MobiDB-lite"/>
    </source>
</evidence>
<evidence type="ECO:0000256" key="6">
    <source>
        <dbReference type="ARBA" id="ARBA00023163"/>
    </source>
</evidence>
<evidence type="ECO:0000256" key="7">
    <source>
        <dbReference type="ARBA" id="ARBA00024739"/>
    </source>
</evidence>
<evidence type="ECO:0000256" key="2">
    <source>
        <dbReference type="ARBA" id="ARBA00017823"/>
    </source>
</evidence>
<evidence type="ECO:0000256" key="8">
    <source>
        <dbReference type="ARBA" id="ARBA00030117"/>
    </source>
</evidence>
<evidence type="ECO:0000313" key="11">
    <source>
        <dbReference type="EMBL" id="HEX70567.1"/>
    </source>
</evidence>
<keyword evidence="6" id="KW-0804">Transcription</keyword>
<dbReference type="SUPFAM" id="SSF101498">
    <property type="entry name" value="Anti-sigma factor FlgM"/>
    <property type="match status" value="1"/>
</dbReference>
<name>A0A7C2W6Y0_9BACT</name>
<dbReference type="InterPro" id="IPR035890">
    <property type="entry name" value="Anti-sigma-28_factor_FlgM_sf"/>
</dbReference>
<evidence type="ECO:0000256" key="4">
    <source>
        <dbReference type="ARBA" id="ARBA00022795"/>
    </source>
</evidence>
<keyword evidence="11" id="KW-0969">Cilium</keyword>
<keyword evidence="4" id="KW-1005">Bacterial flagellum biogenesis</keyword>
<comment type="function">
    <text evidence="7">Responsible for the coupling of flagellin expression to flagellar assembly by preventing expression of the flagellin genes when a component of the middle class of proteins is defective. It negatively regulates flagellar genes by inhibiting the activity of FliA by directly binding to FliA.</text>
</comment>
<dbReference type="InterPro" id="IPR007412">
    <property type="entry name" value="FlgM"/>
</dbReference>
<comment type="similarity">
    <text evidence="1">Belongs to the FlgM family.</text>
</comment>
<accession>A0A7C2W6Y0</accession>
<dbReference type="Pfam" id="PF04316">
    <property type="entry name" value="FlgM"/>
    <property type="match status" value="1"/>
</dbReference>
<dbReference type="AlphaFoldDB" id="A0A7C2W6Y0"/>
<feature type="domain" description="Anti-sigma-28 factor FlgM C-terminal" evidence="10">
    <location>
        <begin position="46"/>
        <end position="97"/>
    </location>
</feature>
<reference evidence="11" key="1">
    <citation type="journal article" date="2020" name="mSystems">
        <title>Genome- and Community-Level Interaction Insights into Carbon Utilization and Element Cycling Functions of Hydrothermarchaeota in Hydrothermal Sediment.</title>
        <authorList>
            <person name="Zhou Z."/>
            <person name="Liu Y."/>
            <person name="Xu W."/>
            <person name="Pan J."/>
            <person name="Luo Z.H."/>
            <person name="Li M."/>
        </authorList>
    </citation>
    <scope>NUCLEOTIDE SEQUENCE [LARGE SCALE GENOMIC DNA]</scope>
    <source>
        <strain evidence="11">SpSt-192</strain>
    </source>
</reference>
<dbReference type="GO" id="GO:0045892">
    <property type="term" value="P:negative regulation of DNA-templated transcription"/>
    <property type="evidence" value="ECO:0007669"/>
    <property type="project" value="InterPro"/>
</dbReference>
<evidence type="ECO:0000256" key="1">
    <source>
        <dbReference type="ARBA" id="ARBA00005322"/>
    </source>
</evidence>
<comment type="caution">
    <text evidence="11">The sequence shown here is derived from an EMBL/GenBank/DDBJ whole genome shotgun (WGS) entry which is preliminary data.</text>
</comment>
<keyword evidence="5" id="KW-0805">Transcription regulation</keyword>
<dbReference type="NCBIfam" id="TIGR03824">
    <property type="entry name" value="FlgM_jcvi"/>
    <property type="match status" value="1"/>
</dbReference>
<gene>
    <name evidence="11" type="primary">flgM</name>
    <name evidence="11" type="ORF">ENP13_04915</name>
</gene>
<keyword evidence="11" id="KW-0282">Flagellum</keyword>
<dbReference type="InterPro" id="IPR031316">
    <property type="entry name" value="FlgM_C"/>
</dbReference>
<sequence length="105" mass="11648">MVQGIGPSATDAQVQRVDTTERPELRSRNVVSSDQRDDIHVGGQAVELSPHLRELQRAIETVKQAPDVRVERVAELRQAIESGRYSVDPAELAVRLVAKLRPDLT</sequence>
<proteinExistence type="inferred from homology"/>
<keyword evidence="3" id="KW-0678">Repressor</keyword>
<organism evidence="11">
    <name type="scientific">Thermorudis sp</name>
    <dbReference type="NCBI Taxonomy" id="1969470"/>
    <lineage>
        <taxon>Bacteria</taxon>
        <taxon>Pseudomonadati</taxon>
        <taxon>Thermomicrobiota</taxon>
        <taxon>Thermomicrobia</taxon>
        <taxon>Thermomicrobia incertae sedis</taxon>
        <taxon>Thermorudis</taxon>
    </lineage>
</organism>
<evidence type="ECO:0000256" key="5">
    <source>
        <dbReference type="ARBA" id="ARBA00023015"/>
    </source>
</evidence>
<dbReference type="EMBL" id="DSID01000382">
    <property type="protein sequence ID" value="HEX70567.1"/>
    <property type="molecule type" value="Genomic_DNA"/>
</dbReference>
<protein>
    <recommendedName>
        <fullName evidence="2">Negative regulator of flagellin synthesis</fullName>
    </recommendedName>
    <alternativeName>
        <fullName evidence="8">Anti-sigma-28 factor</fullName>
    </alternativeName>
</protein>
<evidence type="ECO:0000256" key="3">
    <source>
        <dbReference type="ARBA" id="ARBA00022491"/>
    </source>
</evidence>